<proteinExistence type="predicted"/>
<accession>A0ABV9Q5I4</accession>
<reference evidence="3" key="1">
    <citation type="journal article" date="2019" name="Int. J. Syst. Evol. Microbiol.">
        <title>The Global Catalogue of Microorganisms (GCM) 10K type strain sequencing project: providing services to taxonomists for standard genome sequencing and annotation.</title>
        <authorList>
            <consortium name="The Broad Institute Genomics Platform"/>
            <consortium name="The Broad Institute Genome Sequencing Center for Infectious Disease"/>
            <person name="Wu L."/>
            <person name="Ma J."/>
        </authorList>
    </citation>
    <scope>NUCLEOTIDE SEQUENCE [LARGE SCALE GENOMIC DNA]</scope>
    <source>
        <strain evidence="3">WYCCWR 12678</strain>
    </source>
</reference>
<evidence type="ECO:0000313" key="2">
    <source>
        <dbReference type="EMBL" id="MFC4769371.1"/>
    </source>
</evidence>
<dbReference type="Proteomes" id="UP001596002">
    <property type="component" value="Unassembled WGS sequence"/>
</dbReference>
<gene>
    <name evidence="2" type="ORF">ACFO8Q_18745</name>
</gene>
<keyword evidence="3" id="KW-1185">Reference proteome</keyword>
<dbReference type="RefSeq" id="WP_380027808.1">
    <property type="nucleotide sequence ID" value="NZ_JBHSHC010000128.1"/>
</dbReference>
<protein>
    <submittedName>
        <fullName evidence="2">Uncharacterized protein</fullName>
    </submittedName>
</protein>
<comment type="caution">
    <text evidence="2">The sequence shown here is derived from an EMBL/GenBank/DDBJ whole genome shotgun (WGS) entry which is preliminary data.</text>
</comment>
<organism evidence="2 3">
    <name type="scientific">Effusibacillus consociatus</name>
    <dbReference type="NCBI Taxonomy" id="1117041"/>
    <lineage>
        <taxon>Bacteria</taxon>
        <taxon>Bacillati</taxon>
        <taxon>Bacillota</taxon>
        <taxon>Bacilli</taxon>
        <taxon>Bacillales</taxon>
        <taxon>Alicyclobacillaceae</taxon>
        <taxon>Effusibacillus</taxon>
    </lineage>
</organism>
<evidence type="ECO:0000313" key="3">
    <source>
        <dbReference type="Proteomes" id="UP001596002"/>
    </source>
</evidence>
<name>A0ABV9Q5I4_9BACL</name>
<evidence type="ECO:0000256" key="1">
    <source>
        <dbReference type="SAM" id="MobiDB-lite"/>
    </source>
</evidence>
<feature type="region of interest" description="Disordered" evidence="1">
    <location>
        <begin position="28"/>
        <end position="54"/>
    </location>
</feature>
<feature type="compositionally biased region" description="Acidic residues" evidence="1">
    <location>
        <begin position="43"/>
        <end position="54"/>
    </location>
</feature>
<sequence>MNVTYTIKILQIGSLEESTLQIGVSLHGDSCQDEDEKGKNDDNGIDQQEEGIKS</sequence>
<dbReference type="EMBL" id="JBHSHC010000128">
    <property type="protein sequence ID" value="MFC4769371.1"/>
    <property type="molecule type" value="Genomic_DNA"/>
</dbReference>